<evidence type="ECO:0000313" key="9">
    <source>
        <dbReference type="Proteomes" id="UP000267654"/>
    </source>
</evidence>
<name>A0A662DJX2_UNCAE</name>
<dbReference type="GO" id="GO:0009247">
    <property type="term" value="P:glycolipid biosynthetic process"/>
    <property type="evidence" value="ECO:0007669"/>
    <property type="project" value="InterPro"/>
</dbReference>
<dbReference type="GO" id="GO:0016758">
    <property type="term" value="F:hexosyltransferase activity"/>
    <property type="evidence" value="ECO:0007669"/>
    <property type="project" value="InterPro"/>
</dbReference>
<evidence type="ECO:0000313" key="7">
    <source>
        <dbReference type="EMBL" id="HDN84518.1"/>
    </source>
</evidence>
<gene>
    <name evidence="8" type="ORF">DRI96_01255</name>
    <name evidence="7" type="ORF">ENG47_02015</name>
</gene>
<dbReference type="Proteomes" id="UP000885660">
    <property type="component" value="Unassembled WGS sequence"/>
</dbReference>
<evidence type="ECO:0000256" key="1">
    <source>
        <dbReference type="ARBA" id="ARBA00004370"/>
    </source>
</evidence>
<accession>A0A662DJX2</accession>
<evidence type="ECO:0000256" key="3">
    <source>
        <dbReference type="ARBA" id="ARBA00022676"/>
    </source>
</evidence>
<organism evidence="8 9">
    <name type="scientific">Aerophobetes bacterium</name>
    <dbReference type="NCBI Taxonomy" id="2030807"/>
    <lineage>
        <taxon>Bacteria</taxon>
        <taxon>Candidatus Aerophobota</taxon>
    </lineage>
</organism>
<evidence type="ECO:0000259" key="6">
    <source>
        <dbReference type="Pfam" id="PF06925"/>
    </source>
</evidence>
<dbReference type="InterPro" id="IPR050519">
    <property type="entry name" value="Glycosyltransf_28_UgtP"/>
</dbReference>
<evidence type="ECO:0000259" key="5">
    <source>
        <dbReference type="Pfam" id="PF04101"/>
    </source>
</evidence>
<keyword evidence="4" id="KW-0808">Transferase</keyword>
<dbReference type="AlphaFoldDB" id="A0A662DJX2"/>
<feature type="domain" description="Diacylglycerol glucosyltransferase N-terminal" evidence="6">
    <location>
        <begin position="20"/>
        <end position="186"/>
    </location>
</feature>
<dbReference type="SUPFAM" id="SSF53756">
    <property type="entry name" value="UDP-Glycosyltransferase/glycogen phosphorylase"/>
    <property type="match status" value="1"/>
</dbReference>
<protein>
    <submittedName>
        <fullName evidence="7">Glycosyltransferase</fullName>
    </submittedName>
</protein>
<reference evidence="7" key="2">
    <citation type="journal article" date="2020" name="mSystems">
        <title>Genome- and Community-Level Interaction Insights into Carbon Utilization and Element Cycling Functions of Hydrothermarchaeota in Hydrothermal Sediment.</title>
        <authorList>
            <person name="Zhou Z."/>
            <person name="Liu Y."/>
            <person name="Xu W."/>
            <person name="Pan J."/>
            <person name="Luo Z.H."/>
            <person name="Li M."/>
        </authorList>
    </citation>
    <scope>NUCLEOTIDE SEQUENCE [LARGE SCALE GENOMIC DNA]</scope>
    <source>
        <strain evidence="7">HyVt-219</strain>
    </source>
</reference>
<dbReference type="InterPro" id="IPR007235">
    <property type="entry name" value="Glyco_trans_28_C"/>
</dbReference>
<keyword evidence="3" id="KW-0328">Glycosyltransferase</keyword>
<proteinExistence type="inferred from homology"/>
<dbReference type="InterPro" id="IPR009695">
    <property type="entry name" value="Diacylglyc_glucosyltr_N"/>
</dbReference>
<evidence type="ECO:0000256" key="4">
    <source>
        <dbReference type="ARBA" id="ARBA00022679"/>
    </source>
</evidence>
<dbReference type="Gene3D" id="3.40.50.2000">
    <property type="entry name" value="Glycogen Phosphorylase B"/>
    <property type="match status" value="1"/>
</dbReference>
<feature type="domain" description="Glycosyl transferase family 28 C-terminal" evidence="5">
    <location>
        <begin position="211"/>
        <end position="358"/>
    </location>
</feature>
<dbReference type="PANTHER" id="PTHR43025">
    <property type="entry name" value="MONOGALACTOSYLDIACYLGLYCEROL SYNTHASE"/>
    <property type="match status" value="1"/>
</dbReference>
<dbReference type="EMBL" id="QMQB01000031">
    <property type="protein sequence ID" value="RLE14583.1"/>
    <property type="molecule type" value="Genomic_DNA"/>
</dbReference>
<comment type="similarity">
    <text evidence="2">Belongs to the glycosyltransferase 28 family.</text>
</comment>
<dbReference type="Proteomes" id="UP000267654">
    <property type="component" value="Unassembled WGS sequence"/>
</dbReference>
<dbReference type="PANTHER" id="PTHR43025:SF3">
    <property type="entry name" value="MONOGALACTOSYLDIACYLGLYCEROL SYNTHASE 1, CHLOROPLASTIC"/>
    <property type="match status" value="1"/>
</dbReference>
<dbReference type="GO" id="GO:0016020">
    <property type="term" value="C:membrane"/>
    <property type="evidence" value="ECO:0007669"/>
    <property type="project" value="UniProtKB-SubCell"/>
</dbReference>
<evidence type="ECO:0000313" key="8">
    <source>
        <dbReference type="EMBL" id="RLE14583.1"/>
    </source>
</evidence>
<sequence>MYKENQARILLLYVSDVSGHRQAARAIKQAFQQKYPRVTVREENLFHHGNSFIRCSLDSLYYAMIKLTPWLWDIIWDSMEVYWLTYLLRSLLYRMNYQRLYKKVIKPFNPEAIVCTHSLCCAICSTIKQDKDLDYLLIAVPTDFYLNPYWFYKNVDMYFLPRNGLNLGPIRWKIPPDKFQITGIPVSPEFLKNKDKKHLRKKWQVEDDRFTVLIMGGGQGLGAIKDTVLALKKISFPLQVLVVTGTNRTLKKNLHKLTSRLNFPLKVLGYVRQIDELMEISDLLISKPGGLTTAEALSKGIPMVVVDSIAGQERRNKKLLLEKGLAFDLEKTEDLSSLIHKFFNDSFNRKTWMEKTRKLARPEASYEIAIKVMDMIVTKKRGKNK</sequence>
<dbReference type="EMBL" id="DRBC01000112">
    <property type="protein sequence ID" value="HDN84518.1"/>
    <property type="molecule type" value="Genomic_DNA"/>
</dbReference>
<comment type="caution">
    <text evidence="8">The sequence shown here is derived from an EMBL/GenBank/DDBJ whole genome shotgun (WGS) entry which is preliminary data.</text>
</comment>
<dbReference type="Pfam" id="PF06925">
    <property type="entry name" value="MGDG_synth"/>
    <property type="match status" value="1"/>
</dbReference>
<reference evidence="8 9" key="1">
    <citation type="submission" date="2018-06" db="EMBL/GenBank/DDBJ databases">
        <title>Extensive metabolic versatility and redundancy in microbially diverse, dynamic hydrothermal sediments.</title>
        <authorList>
            <person name="Dombrowski N."/>
            <person name="Teske A."/>
            <person name="Baker B.J."/>
        </authorList>
    </citation>
    <scope>NUCLEOTIDE SEQUENCE [LARGE SCALE GENOMIC DNA]</scope>
    <source>
        <strain evidence="8">B19_G9</strain>
    </source>
</reference>
<evidence type="ECO:0000256" key="2">
    <source>
        <dbReference type="ARBA" id="ARBA00006962"/>
    </source>
</evidence>
<dbReference type="Pfam" id="PF04101">
    <property type="entry name" value="Glyco_tran_28_C"/>
    <property type="match status" value="1"/>
</dbReference>
<comment type="subcellular location">
    <subcellularLocation>
        <location evidence="1">Membrane</location>
    </subcellularLocation>
</comment>